<dbReference type="Proteomes" id="UP001589870">
    <property type="component" value="Unassembled WGS sequence"/>
</dbReference>
<dbReference type="EC" id="1.1.1.-" evidence="3"/>
<dbReference type="RefSeq" id="WP_394302918.1">
    <property type="nucleotide sequence ID" value="NZ_JBHMQT010000044.1"/>
</dbReference>
<dbReference type="PRINTS" id="PR00080">
    <property type="entry name" value="SDRFAMILY"/>
</dbReference>
<comment type="caution">
    <text evidence="3">The sequence shown here is derived from an EMBL/GenBank/DDBJ whole genome shotgun (WGS) entry which is preliminary data.</text>
</comment>
<evidence type="ECO:0000313" key="3">
    <source>
        <dbReference type="EMBL" id="MFC0864873.1"/>
    </source>
</evidence>
<organism evidence="3 4">
    <name type="scientific">Sphaerimonospora cavernae</name>
    <dbReference type="NCBI Taxonomy" id="1740611"/>
    <lineage>
        <taxon>Bacteria</taxon>
        <taxon>Bacillati</taxon>
        <taxon>Actinomycetota</taxon>
        <taxon>Actinomycetes</taxon>
        <taxon>Streptosporangiales</taxon>
        <taxon>Streptosporangiaceae</taxon>
        <taxon>Sphaerimonospora</taxon>
    </lineage>
</organism>
<gene>
    <name evidence="3" type="ORF">ACFHYQ_21500</name>
</gene>
<name>A0ABV6U9N2_9ACTN</name>
<dbReference type="InterPro" id="IPR050259">
    <property type="entry name" value="SDR"/>
</dbReference>
<comment type="similarity">
    <text evidence="1 2">Belongs to the short-chain dehydrogenases/reductases (SDR) family.</text>
</comment>
<reference evidence="3 4" key="1">
    <citation type="submission" date="2024-09" db="EMBL/GenBank/DDBJ databases">
        <authorList>
            <person name="Sun Q."/>
            <person name="Mori K."/>
        </authorList>
    </citation>
    <scope>NUCLEOTIDE SEQUENCE [LARGE SCALE GENOMIC DNA]</scope>
    <source>
        <strain evidence="3 4">TBRC 1851</strain>
    </source>
</reference>
<protein>
    <submittedName>
        <fullName evidence="3">SDR family NAD(P)-dependent oxidoreductase</fullName>
        <ecNumber evidence="3">1.1.1.-</ecNumber>
    </submittedName>
</protein>
<dbReference type="CDD" id="cd05233">
    <property type="entry name" value="SDR_c"/>
    <property type="match status" value="1"/>
</dbReference>
<evidence type="ECO:0000313" key="4">
    <source>
        <dbReference type="Proteomes" id="UP001589870"/>
    </source>
</evidence>
<dbReference type="Gene3D" id="3.40.50.720">
    <property type="entry name" value="NAD(P)-binding Rossmann-like Domain"/>
    <property type="match status" value="1"/>
</dbReference>
<keyword evidence="3" id="KW-0560">Oxidoreductase</keyword>
<keyword evidence="4" id="KW-1185">Reference proteome</keyword>
<dbReference type="PRINTS" id="PR00081">
    <property type="entry name" value="GDHRDH"/>
</dbReference>
<dbReference type="InterPro" id="IPR036291">
    <property type="entry name" value="NAD(P)-bd_dom_sf"/>
</dbReference>
<sequence>MTESGFDGRVVVVTGGGRGIGRALARAYAETGATVVVSARTKDELDEVVDGIRSKGGRALAVVADAMEREAAREPVRTAVREFGRVDVLVNNVGAALGADQNPFTCADAAVEDTVTLCLLSAWWISREALPHMREQGYGRILNIGSGAAKMSGAPIGYTTAKHGLVGLTKELAAQVGWAGITVNCLCPGWVRTGLADFDRLAEQYGMPAEEIEARARAESVQGHILEPEELCAMALLLTSEHGGRRITGQVVSVDGGWKI</sequence>
<dbReference type="EMBL" id="JBHMQT010000044">
    <property type="protein sequence ID" value="MFC0864873.1"/>
    <property type="molecule type" value="Genomic_DNA"/>
</dbReference>
<dbReference type="InterPro" id="IPR002347">
    <property type="entry name" value="SDR_fam"/>
</dbReference>
<evidence type="ECO:0000256" key="2">
    <source>
        <dbReference type="RuleBase" id="RU000363"/>
    </source>
</evidence>
<accession>A0ABV6U9N2</accession>
<dbReference type="PANTHER" id="PTHR42879">
    <property type="entry name" value="3-OXOACYL-(ACYL-CARRIER-PROTEIN) REDUCTASE"/>
    <property type="match status" value="1"/>
</dbReference>
<evidence type="ECO:0000256" key="1">
    <source>
        <dbReference type="ARBA" id="ARBA00006484"/>
    </source>
</evidence>
<dbReference type="SUPFAM" id="SSF51735">
    <property type="entry name" value="NAD(P)-binding Rossmann-fold domains"/>
    <property type="match status" value="1"/>
</dbReference>
<dbReference type="Pfam" id="PF00106">
    <property type="entry name" value="adh_short"/>
    <property type="match status" value="1"/>
</dbReference>
<dbReference type="GO" id="GO:0016491">
    <property type="term" value="F:oxidoreductase activity"/>
    <property type="evidence" value="ECO:0007669"/>
    <property type="project" value="UniProtKB-KW"/>
</dbReference>
<proteinExistence type="inferred from homology"/>
<dbReference type="PANTHER" id="PTHR42879:SF2">
    <property type="entry name" value="3-OXOACYL-[ACYL-CARRIER-PROTEIN] REDUCTASE FABG"/>
    <property type="match status" value="1"/>
</dbReference>